<dbReference type="InterPro" id="IPR036038">
    <property type="entry name" value="Aminotransferase-like"/>
</dbReference>
<gene>
    <name evidence="1" type="ORF">FHS57_003064</name>
</gene>
<organism evidence="1 2">
    <name type="scientific">Runella defluvii</name>
    <dbReference type="NCBI Taxonomy" id="370973"/>
    <lineage>
        <taxon>Bacteria</taxon>
        <taxon>Pseudomonadati</taxon>
        <taxon>Bacteroidota</taxon>
        <taxon>Cytophagia</taxon>
        <taxon>Cytophagales</taxon>
        <taxon>Spirosomataceae</taxon>
        <taxon>Runella</taxon>
    </lineage>
</organism>
<dbReference type="SUPFAM" id="SSF56752">
    <property type="entry name" value="D-aminoacid aminotransferase-like PLP-dependent enzymes"/>
    <property type="match status" value="1"/>
</dbReference>
<accession>A0A7W5ZKL1</accession>
<dbReference type="Proteomes" id="UP000541352">
    <property type="component" value="Unassembled WGS sequence"/>
</dbReference>
<dbReference type="EC" id="4.1.3.38" evidence="1"/>
<dbReference type="Gene3D" id="3.30.470.10">
    <property type="match status" value="1"/>
</dbReference>
<dbReference type="Pfam" id="PF01063">
    <property type="entry name" value="Aminotran_4"/>
    <property type="match status" value="1"/>
</dbReference>
<dbReference type="EMBL" id="JACIBY010000006">
    <property type="protein sequence ID" value="MBB3839058.1"/>
    <property type="molecule type" value="Genomic_DNA"/>
</dbReference>
<evidence type="ECO:0000313" key="2">
    <source>
        <dbReference type="Proteomes" id="UP000541352"/>
    </source>
</evidence>
<dbReference type="InterPro" id="IPR043132">
    <property type="entry name" value="BCAT-like_C"/>
</dbReference>
<evidence type="ECO:0000313" key="1">
    <source>
        <dbReference type="EMBL" id="MBB3839058.1"/>
    </source>
</evidence>
<dbReference type="RefSeq" id="WP_183975024.1">
    <property type="nucleotide sequence ID" value="NZ_JACIBY010000006.1"/>
</dbReference>
<protein>
    <submittedName>
        <fullName evidence="1">4-amino-4-deoxychorismate lyase</fullName>
        <ecNumber evidence="1">4.1.3.38</ecNumber>
    </submittedName>
</protein>
<dbReference type="Gene3D" id="3.20.10.10">
    <property type="entry name" value="D-amino Acid Aminotransferase, subunit A, domain 2"/>
    <property type="match status" value="1"/>
</dbReference>
<name>A0A7W5ZKL1_9BACT</name>
<comment type="caution">
    <text evidence="1">The sequence shown here is derived from an EMBL/GenBank/DDBJ whole genome shotgun (WGS) entry which is preliminary data.</text>
</comment>
<sequence>MPLFIETLRLFNGQLSNIRFHNERMYRTQLHHFEGVQVKELAQEIRIPQNLQLGLFKCRVTYGFSIEKIEFEPYHPRTIQSLRVVEANDISYSFKYQDRSSLNALAAQKGTADDVLIVKNGHLTDTSYANIVFWDERQWVTPTTFLLAGTQRAFLLEQGKIVEKKIRTEDLPKYVSARIINSMLDFETTPHIPLRSIF</sequence>
<dbReference type="InterPro" id="IPR043131">
    <property type="entry name" value="BCAT-like_N"/>
</dbReference>
<dbReference type="AlphaFoldDB" id="A0A7W5ZKL1"/>
<keyword evidence="1" id="KW-0456">Lyase</keyword>
<dbReference type="GO" id="GO:0008696">
    <property type="term" value="F:4-amino-4-deoxychorismate lyase activity"/>
    <property type="evidence" value="ECO:0007669"/>
    <property type="project" value="UniProtKB-EC"/>
</dbReference>
<proteinExistence type="predicted"/>
<dbReference type="InterPro" id="IPR001544">
    <property type="entry name" value="Aminotrans_IV"/>
</dbReference>
<reference evidence="1 2" key="1">
    <citation type="submission" date="2020-08" db="EMBL/GenBank/DDBJ databases">
        <title>Genomic Encyclopedia of Type Strains, Phase IV (KMG-IV): sequencing the most valuable type-strain genomes for metagenomic binning, comparative biology and taxonomic classification.</title>
        <authorList>
            <person name="Goeker M."/>
        </authorList>
    </citation>
    <scope>NUCLEOTIDE SEQUENCE [LARGE SCALE GENOMIC DNA]</scope>
    <source>
        <strain evidence="1 2">DSM 17976</strain>
    </source>
</reference>
<keyword evidence="2" id="KW-1185">Reference proteome</keyword>